<keyword evidence="1" id="KW-0472">Membrane</keyword>
<proteinExistence type="predicted"/>
<gene>
    <name evidence="2" type="ORF">IAA52_10670</name>
</gene>
<comment type="caution">
    <text evidence="2">The sequence shown here is derived from an EMBL/GenBank/DDBJ whole genome shotgun (WGS) entry which is preliminary data.</text>
</comment>
<accession>A0A9D0ZQD6</accession>
<keyword evidence="1" id="KW-0812">Transmembrane</keyword>
<protein>
    <submittedName>
        <fullName evidence="2">Uncharacterized protein</fullName>
    </submittedName>
</protein>
<evidence type="ECO:0000313" key="3">
    <source>
        <dbReference type="Proteomes" id="UP000824260"/>
    </source>
</evidence>
<dbReference type="Proteomes" id="UP000824260">
    <property type="component" value="Unassembled WGS sequence"/>
</dbReference>
<reference evidence="2" key="1">
    <citation type="submission" date="2020-10" db="EMBL/GenBank/DDBJ databases">
        <authorList>
            <person name="Gilroy R."/>
        </authorList>
    </citation>
    <scope>NUCLEOTIDE SEQUENCE</scope>
    <source>
        <strain evidence="2">ChiSjej6B24-2974</strain>
    </source>
</reference>
<dbReference type="AlphaFoldDB" id="A0A9D0ZQD6"/>
<keyword evidence="1" id="KW-1133">Transmembrane helix</keyword>
<name>A0A9D0ZQD6_9FIRM</name>
<evidence type="ECO:0000313" key="2">
    <source>
        <dbReference type="EMBL" id="HIQ83549.1"/>
    </source>
</evidence>
<dbReference type="EMBL" id="DVFZ01000102">
    <property type="protein sequence ID" value="HIQ83549.1"/>
    <property type="molecule type" value="Genomic_DNA"/>
</dbReference>
<feature type="transmembrane region" description="Helical" evidence="1">
    <location>
        <begin position="12"/>
        <end position="33"/>
    </location>
</feature>
<reference evidence="2" key="2">
    <citation type="journal article" date="2021" name="PeerJ">
        <title>Extensive microbial diversity within the chicken gut microbiome revealed by metagenomics and culture.</title>
        <authorList>
            <person name="Gilroy R."/>
            <person name="Ravi A."/>
            <person name="Getino M."/>
            <person name="Pursley I."/>
            <person name="Horton D.L."/>
            <person name="Alikhan N.F."/>
            <person name="Baker D."/>
            <person name="Gharbi K."/>
            <person name="Hall N."/>
            <person name="Watson M."/>
            <person name="Adriaenssens E.M."/>
            <person name="Foster-Nyarko E."/>
            <person name="Jarju S."/>
            <person name="Secka A."/>
            <person name="Antonio M."/>
            <person name="Oren A."/>
            <person name="Chaudhuri R.R."/>
            <person name="La Ragione R."/>
            <person name="Hildebrand F."/>
            <person name="Pallen M.J."/>
        </authorList>
    </citation>
    <scope>NUCLEOTIDE SEQUENCE</scope>
    <source>
        <strain evidence="2">ChiSjej6B24-2974</strain>
    </source>
</reference>
<evidence type="ECO:0000256" key="1">
    <source>
        <dbReference type="SAM" id="Phobius"/>
    </source>
</evidence>
<sequence length="196" mass="22637">MKKFRPINAGYIVVYVVVGFCVLESIWTLYNYFTRIGTQQNSMMEYFFIWTLFLLPLAIIYVNRYRQSVVEISPTRMRIVRPALVTPKPGEKRVSFVFRQGENDNILISRSFNLDQLEKYGYIEEFGLRPEDKSGAKEDAKLFPVHEVAFIMKDGRNCRMNAAIYKPKQLQGIFSAVREATGIEPTGKLSEVLKTA</sequence>
<organism evidence="2 3">
    <name type="scientific">Candidatus Pullichristensenella stercorigallinarum</name>
    <dbReference type="NCBI Taxonomy" id="2840909"/>
    <lineage>
        <taxon>Bacteria</taxon>
        <taxon>Bacillati</taxon>
        <taxon>Bacillota</taxon>
        <taxon>Clostridia</taxon>
        <taxon>Candidatus Pullichristensenella</taxon>
    </lineage>
</organism>
<feature type="transmembrane region" description="Helical" evidence="1">
    <location>
        <begin position="45"/>
        <end position="62"/>
    </location>
</feature>